<keyword evidence="2" id="KW-1185">Reference proteome</keyword>
<dbReference type="OrthoDB" id="163636at2"/>
<dbReference type="EMBL" id="VMBG01000001">
    <property type="protein sequence ID" value="TSJ78142.1"/>
    <property type="molecule type" value="Genomic_DNA"/>
</dbReference>
<evidence type="ECO:0000313" key="1">
    <source>
        <dbReference type="EMBL" id="TSJ78142.1"/>
    </source>
</evidence>
<dbReference type="Proteomes" id="UP000315648">
    <property type="component" value="Unassembled WGS sequence"/>
</dbReference>
<organism evidence="1 2">
    <name type="scientific">Rariglobus hedericola</name>
    <dbReference type="NCBI Taxonomy" id="2597822"/>
    <lineage>
        <taxon>Bacteria</taxon>
        <taxon>Pseudomonadati</taxon>
        <taxon>Verrucomicrobiota</taxon>
        <taxon>Opitutia</taxon>
        <taxon>Opitutales</taxon>
        <taxon>Opitutaceae</taxon>
        <taxon>Rariglobus</taxon>
    </lineage>
</organism>
<sequence>MTVFVNDQPRALASGAQLADLLRELGLAERKGVAIAINDEVVPRSTWPTRALAEGERILVIQATQGG</sequence>
<dbReference type="InterPro" id="IPR016155">
    <property type="entry name" value="Mopterin_synth/thiamin_S_b"/>
</dbReference>
<dbReference type="InterPro" id="IPR012675">
    <property type="entry name" value="Beta-grasp_dom_sf"/>
</dbReference>
<dbReference type="NCBIfam" id="TIGR01683">
    <property type="entry name" value="thiS"/>
    <property type="match status" value="1"/>
</dbReference>
<dbReference type="InterPro" id="IPR010035">
    <property type="entry name" value="Thi_S"/>
</dbReference>
<dbReference type="PANTHER" id="PTHR34472:SF1">
    <property type="entry name" value="SULFUR CARRIER PROTEIN THIS"/>
    <property type="match status" value="1"/>
</dbReference>
<dbReference type="InterPro" id="IPR003749">
    <property type="entry name" value="ThiS/MoaD-like"/>
</dbReference>
<dbReference type="AlphaFoldDB" id="A0A556QNG2"/>
<evidence type="ECO:0000313" key="2">
    <source>
        <dbReference type="Proteomes" id="UP000315648"/>
    </source>
</evidence>
<proteinExistence type="predicted"/>
<dbReference type="CDD" id="cd00565">
    <property type="entry name" value="Ubl_ThiS"/>
    <property type="match status" value="1"/>
</dbReference>
<dbReference type="Pfam" id="PF02597">
    <property type="entry name" value="ThiS"/>
    <property type="match status" value="1"/>
</dbReference>
<gene>
    <name evidence="1" type="primary">thiS</name>
    <name evidence="1" type="ORF">FPL22_02200</name>
</gene>
<accession>A0A556QNG2</accession>
<dbReference type="SUPFAM" id="SSF54285">
    <property type="entry name" value="MoaD/ThiS"/>
    <property type="match status" value="1"/>
</dbReference>
<name>A0A556QNG2_9BACT</name>
<dbReference type="RefSeq" id="WP_144228483.1">
    <property type="nucleotide sequence ID" value="NZ_CBCRVV010000001.1"/>
</dbReference>
<comment type="caution">
    <text evidence="1">The sequence shown here is derived from an EMBL/GenBank/DDBJ whole genome shotgun (WGS) entry which is preliminary data.</text>
</comment>
<dbReference type="PANTHER" id="PTHR34472">
    <property type="entry name" value="SULFUR CARRIER PROTEIN THIS"/>
    <property type="match status" value="1"/>
</dbReference>
<dbReference type="Gene3D" id="3.10.20.30">
    <property type="match status" value="1"/>
</dbReference>
<protein>
    <submittedName>
        <fullName evidence="1">Sulfur carrier protein ThiS</fullName>
    </submittedName>
</protein>
<reference evidence="1 2" key="1">
    <citation type="submission" date="2019-07" db="EMBL/GenBank/DDBJ databases">
        <title>Description of 53C-WASEF.</title>
        <authorList>
            <person name="Pitt A."/>
            <person name="Hahn M.W."/>
        </authorList>
    </citation>
    <scope>NUCLEOTIDE SEQUENCE [LARGE SCALE GENOMIC DNA]</scope>
    <source>
        <strain evidence="1 2">53C-WASEF</strain>
    </source>
</reference>